<dbReference type="AlphaFoldDB" id="A0A1M5SD93"/>
<evidence type="ECO:0000313" key="2">
    <source>
        <dbReference type="EMBL" id="SHH35893.1"/>
    </source>
</evidence>
<gene>
    <name evidence="2" type="ORF">SAMN05443636_2407</name>
</gene>
<dbReference type="Proteomes" id="UP000184357">
    <property type="component" value="Unassembled WGS sequence"/>
</dbReference>
<dbReference type="EMBL" id="FQWV01000006">
    <property type="protein sequence ID" value="SHH35893.1"/>
    <property type="molecule type" value="Genomic_DNA"/>
</dbReference>
<organism evidence="2 3">
    <name type="scientific">Halobaculum gomorrense</name>
    <dbReference type="NCBI Taxonomy" id="43928"/>
    <lineage>
        <taxon>Archaea</taxon>
        <taxon>Methanobacteriati</taxon>
        <taxon>Methanobacteriota</taxon>
        <taxon>Stenosarchaea group</taxon>
        <taxon>Halobacteria</taxon>
        <taxon>Halobacteriales</taxon>
        <taxon>Haloferacaceae</taxon>
        <taxon>Halobaculum</taxon>
    </lineage>
</organism>
<sequence length="163" mass="16202">MTDDTHTVDSPLEELGGMLVAYRMAIYLGGLAVIGFPLALRELAGVTLPESVRAALTVSVVSFMVATYVSELLVETDGGDGGGTGGDTGGSTSGSGDSAGYPLRTRVAVAAAVIGLAAGVYVALEMSVLGGLLFVGGSYLFAYLAYDRDGAAGGGPETDGGAQ</sequence>
<dbReference type="OrthoDB" id="304745at2157"/>
<dbReference type="RefSeq" id="WP_073309870.1">
    <property type="nucleotide sequence ID" value="NZ_FQWV01000006.1"/>
</dbReference>
<proteinExistence type="predicted"/>
<feature type="transmembrane region" description="Helical" evidence="1">
    <location>
        <begin position="20"/>
        <end position="40"/>
    </location>
</feature>
<keyword evidence="1" id="KW-1133">Transmembrane helix</keyword>
<feature type="transmembrane region" description="Helical" evidence="1">
    <location>
        <begin position="129"/>
        <end position="146"/>
    </location>
</feature>
<evidence type="ECO:0000256" key="1">
    <source>
        <dbReference type="SAM" id="Phobius"/>
    </source>
</evidence>
<keyword evidence="3" id="KW-1185">Reference proteome</keyword>
<reference evidence="2 3" key="1">
    <citation type="submission" date="2016-11" db="EMBL/GenBank/DDBJ databases">
        <authorList>
            <person name="Jaros S."/>
            <person name="Januszkiewicz K."/>
            <person name="Wedrychowicz H."/>
        </authorList>
    </citation>
    <scope>NUCLEOTIDE SEQUENCE [LARGE SCALE GENOMIC DNA]</scope>
    <source>
        <strain evidence="2 3">DSM 9297</strain>
    </source>
</reference>
<feature type="transmembrane region" description="Helical" evidence="1">
    <location>
        <begin position="52"/>
        <end position="70"/>
    </location>
</feature>
<dbReference type="STRING" id="43928.SAMN05443636_2407"/>
<name>A0A1M5SD93_9EURY</name>
<keyword evidence="1" id="KW-0472">Membrane</keyword>
<accession>A0A1M5SD93</accession>
<feature type="transmembrane region" description="Helical" evidence="1">
    <location>
        <begin position="107"/>
        <end position="124"/>
    </location>
</feature>
<protein>
    <submittedName>
        <fullName evidence="2">Uncharacterized protein</fullName>
    </submittedName>
</protein>
<evidence type="ECO:0000313" key="3">
    <source>
        <dbReference type="Proteomes" id="UP000184357"/>
    </source>
</evidence>
<keyword evidence="1" id="KW-0812">Transmembrane</keyword>